<dbReference type="EMBL" id="JAULSN010000001">
    <property type="protein sequence ID" value="KAK3382104.1"/>
    <property type="molecule type" value="Genomic_DNA"/>
</dbReference>
<dbReference type="GO" id="GO:0016491">
    <property type="term" value="F:oxidoreductase activity"/>
    <property type="evidence" value="ECO:0007669"/>
    <property type="project" value="InterPro"/>
</dbReference>
<dbReference type="PANTHER" id="PTHR34598:SF3">
    <property type="entry name" value="OXIDOREDUCTASE AN1597"/>
    <property type="match status" value="1"/>
</dbReference>
<dbReference type="NCBIfam" id="NF041278">
    <property type="entry name" value="CmcJ_NvfI_EfuI"/>
    <property type="match status" value="1"/>
</dbReference>
<keyword evidence="2" id="KW-0808">Transferase</keyword>
<sequence length="275" mass="31827">MDTRIRYLSRSPLFETDKAFSTDFPVDHVEGARRTNHEAEHRPMSITAVEDPSHWELDVHGFCFVHAKTDLAADNVYKNKKEVQAAYWYEIEAILHKSFPQYSRIESFDLTVNGAGPGLPGILAHRTRSRGYRDEYEQPSSTAHCNYSQNEGYWKDKDFDLLKLDCLLSLFCHLKLMNEHSIWRPLRGPTDDWPLAICDYTTIDLDEDIRLSDSIRRDLVSEASLLHHNPTHRWYYLKDQGVGDLLVFRNANARGKGARKGPPRESVEVRVVAFY</sequence>
<organism evidence="2 3">
    <name type="scientific">Lasiosphaeria ovina</name>
    <dbReference type="NCBI Taxonomy" id="92902"/>
    <lineage>
        <taxon>Eukaryota</taxon>
        <taxon>Fungi</taxon>
        <taxon>Dikarya</taxon>
        <taxon>Ascomycota</taxon>
        <taxon>Pezizomycotina</taxon>
        <taxon>Sordariomycetes</taxon>
        <taxon>Sordariomycetidae</taxon>
        <taxon>Sordariales</taxon>
        <taxon>Lasiosphaeriaceae</taxon>
        <taxon>Lasiosphaeria</taxon>
    </lineage>
</organism>
<dbReference type="GO" id="GO:0008168">
    <property type="term" value="F:methyltransferase activity"/>
    <property type="evidence" value="ECO:0007669"/>
    <property type="project" value="UniProtKB-KW"/>
</dbReference>
<dbReference type="PANTHER" id="PTHR34598">
    <property type="entry name" value="BLL6449 PROTEIN"/>
    <property type="match status" value="1"/>
</dbReference>
<gene>
    <name evidence="2" type="ORF">B0T24DRAFT_644983</name>
</gene>
<evidence type="ECO:0000313" key="2">
    <source>
        <dbReference type="EMBL" id="KAK3382104.1"/>
    </source>
</evidence>
<reference evidence="2" key="1">
    <citation type="journal article" date="2023" name="Mol. Phylogenet. Evol.">
        <title>Genome-scale phylogeny and comparative genomics of the fungal order Sordariales.</title>
        <authorList>
            <person name="Hensen N."/>
            <person name="Bonometti L."/>
            <person name="Westerberg I."/>
            <person name="Brannstrom I.O."/>
            <person name="Guillou S."/>
            <person name="Cros-Aarteil S."/>
            <person name="Calhoun S."/>
            <person name="Haridas S."/>
            <person name="Kuo A."/>
            <person name="Mondo S."/>
            <person name="Pangilinan J."/>
            <person name="Riley R."/>
            <person name="LaButti K."/>
            <person name="Andreopoulos B."/>
            <person name="Lipzen A."/>
            <person name="Chen C."/>
            <person name="Yan M."/>
            <person name="Daum C."/>
            <person name="Ng V."/>
            <person name="Clum A."/>
            <person name="Steindorff A."/>
            <person name="Ohm R.A."/>
            <person name="Martin F."/>
            <person name="Silar P."/>
            <person name="Natvig D.O."/>
            <person name="Lalanne C."/>
            <person name="Gautier V."/>
            <person name="Ament-Velasquez S.L."/>
            <person name="Kruys A."/>
            <person name="Hutchinson M.I."/>
            <person name="Powell A.J."/>
            <person name="Barry K."/>
            <person name="Miller A.N."/>
            <person name="Grigoriev I.V."/>
            <person name="Debuchy R."/>
            <person name="Gladieux P."/>
            <person name="Hiltunen Thoren M."/>
            <person name="Johannesson H."/>
        </authorList>
    </citation>
    <scope>NUCLEOTIDE SEQUENCE</scope>
    <source>
        <strain evidence="2">CBS 958.72</strain>
    </source>
</reference>
<keyword evidence="3" id="KW-1185">Reference proteome</keyword>
<dbReference type="GO" id="GO:0032259">
    <property type="term" value="P:methylation"/>
    <property type="evidence" value="ECO:0007669"/>
    <property type="project" value="UniProtKB-KW"/>
</dbReference>
<reference evidence="2" key="2">
    <citation type="submission" date="2023-06" db="EMBL/GenBank/DDBJ databases">
        <authorList>
            <consortium name="Lawrence Berkeley National Laboratory"/>
            <person name="Haridas S."/>
            <person name="Hensen N."/>
            <person name="Bonometti L."/>
            <person name="Westerberg I."/>
            <person name="Brannstrom I.O."/>
            <person name="Guillou S."/>
            <person name="Cros-Aarteil S."/>
            <person name="Calhoun S."/>
            <person name="Kuo A."/>
            <person name="Mondo S."/>
            <person name="Pangilinan J."/>
            <person name="Riley R."/>
            <person name="Labutti K."/>
            <person name="Andreopoulos B."/>
            <person name="Lipzen A."/>
            <person name="Chen C."/>
            <person name="Yanf M."/>
            <person name="Daum C."/>
            <person name="Ng V."/>
            <person name="Clum A."/>
            <person name="Steindorff A."/>
            <person name="Ohm R."/>
            <person name="Martin F."/>
            <person name="Silar P."/>
            <person name="Natvig D."/>
            <person name="Lalanne C."/>
            <person name="Gautier V."/>
            <person name="Ament-Velasquez S.L."/>
            <person name="Kruys A."/>
            <person name="Hutchinson M.I."/>
            <person name="Powell A.J."/>
            <person name="Barry K."/>
            <person name="Miller A.N."/>
            <person name="Grigoriev I.V."/>
            <person name="Debuchy R."/>
            <person name="Gladieux P."/>
            <person name="Thoren M.H."/>
            <person name="Johannesson H."/>
        </authorList>
    </citation>
    <scope>NUCLEOTIDE SEQUENCE</scope>
    <source>
        <strain evidence="2">CBS 958.72</strain>
    </source>
</reference>
<dbReference type="AlphaFoldDB" id="A0AAE0TWE0"/>
<dbReference type="InterPro" id="IPR044053">
    <property type="entry name" value="AsaB-like"/>
</dbReference>
<accession>A0AAE0TWE0</accession>
<protein>
    <submittedName>
        <fullName evidence="2">CmcJ-like methyltransferase</fullName>
    </submittedName>
</protein>
<comment type="caution">
    <text evidence="2">The sequence shown here is derived from an EMBL/GenBank/DDBJ whole genome shotgun (WGS) entry which is preliminary data.</text>
</comment>
<evidence type="ECO:0000256" key="1">
    <source>
        <dbReference type="ARBA" id="ARBA00023604"/>
    </source>
</evidence>
<dbReference type="Proteomes" id="UP001287356">
    <property type="component" value="Unassembled WGS sequence"/>
</dbReference>
<proteinExistence type="inferred from homology"/>
<keyword evidence="2" id="KW-0489">Methyltransferase</keyword>
<name>A0AAE0TWE0_9PEZI</name>
<evidence type="ECO:0000313" key="3">
    <source>
        <dbReference type="Proteomes" id="UP001287356"/>
    </source>
</evidence>
<comment type="similarity">
    <text evidence="1">Belongs to the asaB hydroxylase/desaturase family.</text>
</comment>